<proteinExistence type="predicted"/>
<dbReference type="RefSeq" id="WP_132080746.1">
    <property type="nucleotide sequence ID" value="NZ_SLUI01000007.1"/>
</dbReference>
<keyword evidence="1" id="KW-0472">Membrane</keyword>
<dbReference type="EMBL" id="SLUI01000007">
    <property type="protein sequence ID" value="TCL36975.1"/>
    <property type="molecule type" value="Genomic_DNA"/>
</dbReference>
<feature type="transmembrane region" description="Helical" evidence="1">
    <location>
        <begin position="87"/>
        <end position="109"/>
    </location>
</feature>
<keyword evidence="1" id="KW-1133">Transmembrane helix</keyword>
<feature type="transmembrane region" description="Helical" evidence="1">
    <location>
        <begin position="121"/>
        <end position="141"/>
    </location>
</feature>
<keyword evidence="4" id="KW-1185">Reference proteome</keyword>
<sequence length="152" mass="16460">MRAGNFVAALLTIGLGLFMVIEAGKMNIGFTGELHAGIFPRLVGIGFLLLGTLQLFQECRSATSSQGKIPWPAGEYRQRAAAIGSAILVYLLVLPWMGFGLTTFLFTIFCMKVLGNYQWTLPVATALLTSGLSTLVFQVWLDLRLPGGLLGY</sequence>
<accession>A0A4R1PYD9</accession>
<dbReference type="AlphaFoldDB" id="A0A4R1PYD9"/>
<dbReference type="Pfam" id="PF07331">
    <property type="entry name" value="TctB"/>
    <property type="match status" value="1"/>
</dbReference>
<name>A0A4R1PYD9_9FIRM</name>
<dbReference type="InterPro" id="IPR009936">
    <property type="entry name" value="DUF1468"/>
</dbReference>
<protein>
    <submittedName>
        <fullName evidence="3">Tripartite tricarboxylate transporter TctB family protein</fullName>
    </submittedName>
</protein>
<reference evidence="3 4" key="1">
    <citation type="submission" date="2019-03" db="EMBL/GenBank/DDBJ databases">
        <title>Genomic Encyclopedia of Type Strains, Phase IV (KMG-IV): sequencing the most valuable type-strain genomes for metagenomic binning, comparative biology and taxonomic classification.</title>
        <authorList>
            <person name="Goeker M."/>
        </authorList>
    </citation>
    <scope>NUCLEOTIDE SEQUENCE [LARGE SCALE GENOMIC DNA]</scope>
    <source>
        <strain evidence="3 4">DSM 15969</strain>
    </source>
</reference>
<organism evidence="3 4">
    <name type="scientific">Anaerospora hongkongensis</name>
    <dbReference type="NCBI Taxonomy" id="244830"/>
    <lineage>
        <taxon>Bacteria</taxon>
        <taxon>Bacillati</taxon>
        <taxon>Bacillota</taxon>
        <taxon>Negativicutes</taxon>
        <taxon>Selenomonadales</taxon>
        <taxon>Sporomusaceae</taxon>
        <taxon>Anaerospora</taxon>
    </lineage>
</organism>
<comment type="caution">
    <text evidence="3">The sequence shown here is derived from an EMBL/GenBank/DDBJ whole genome shotgun (WGS) entry which is preliminary data.</text>
</comment>
<dbReference type="Proteomes" id="UP000295063">
    <property type="component" value="Unassembled WGS sequence"/>
</dbReference>
<feature type="domain" description="DUF1468" evidence="2">
    <location>
        <begin position="7"/>
        <end position="146"/>
    </location>
</feature>
<evidence type="ECO:0000313" key="4">
    <source>
        <dbReference type="Proteomes" id="UP000295063"/>
    </source>
</evidence>
<evidence type="ECO:0000313" key="3">
    <source>
        <dbReference type="EMBL" id="TCL36975.1"/>
    </source>
</evidence>
<evidence type="ECO:0000256" key="1">
    <source>
        <dbReference type="SAM" id="Phobius"/>
    </source>
</evidence>
<gene>
    <name evidence="3" type="ORF">EV210_107240</name>
</gene>
<evidence type="ECO:0000259" key="2">
    <source>
        <dbReference type="Pfam" id="PF07331"/>
    </source>
</evidence>
<keyword evidence="1" id="KW-0812">Transmembrane</keyword>
<feature type="transmembrane region" description="Helical" evidence="1">
    <location>
        <begin position="39"/>
        <end position="56"/>
    </location>
</feature>